<dbReference type="EMBL" id="JBJQOH010000005">
    <property type="protein sequence ID" value="KAL3686305.1"/>
    <property type="molecule type" value="Genomic_DNA"/>
</dbReference>
<comment type="caution">
    <text evidence="2">The sequence shown here is derived from an EMBL/GenBank/DDBJ whole genome shotgun (WGS) entry which is preliminary data.</text>
</comment>
<dbReference type="Proteomes" id="UP001633002">
    <property type="component" value="Unassembled WGS sequence"/>
</dbReference>
<evidence type="ECO:0000256" key="1">
    <source>
        <dbReference type="SAM" id="MobiDB-lite"/>
    </source>
</evidence>
<gene>
    <name evidence="2" type="ORF">R1sor_008879</name>
</gene>
<feature type="region of interest" description="Disordered" evidence="1">
    <location>
        <begin position="323"/>
        <end position="344"/>
    </location>
</feature>
<dbReference type="AlphaFoldDB" id="A0ABD3H7G3"/>
<evidence type="ECO:0000313" key="2">
    <source>
        <dbReference type="EMBL" id="KAL3686305.1"/>
    </source>
</evidence>
<evidence type="ECO:0000313" key="3">
    <source>
        <dbReference type="Proteomes" id="UP001633002"/>
    </source>
</evidence>
<accession>A0ABD3H7G3</accession>
<feature type="region of interest" description="Disordered" evidence="1">
    <location>
        <begin position="95"/>
        <end position="116"/>
    </location>
</feature>
<proteinExistence type="predicted"/>
<protein>
    <submittedName>
        <fullName evidence="2">Uncharacterized protein</fullName>
    </submittedName>
</protein>
<organism evidence="2 3">
    <name type="scientific">Riccia sorocarpa</name>
    <dbReference type="NCBI Taxonomy" id="122646"/>
    <lineage>
        <taxon>Eukaryota</taxon>
        <taxon>Viridiplantae</taxon>
        <taxon>Streptophyta</taxon>
        <taxon>Embryophyta</taxon>
        <taxon>Marchantiophyta</taxon>
        <taxon>Marchantiopsida</taxon>
        <taxon>Marchantiidae</taxon>
        <taxon>Marchantiales</taxon>
        <taxon>Ricciaceae</taxon>
        <taxon>Riccia</taxon>
    </lineage>
</organism>
<name>A0ABD3H7G3_9MARC</name>
<keyword evidence="3" id="KW-1185">Reference proteome</keyword>
<reference evidence="2 3" key="1">
    <citation type="submission" date="2024-09" db="EMBL/GenBank/DDBJ databases">
        <title>Chromosome-scale assembly of Riccia sorocarpa.</title>
        <authorList>
            <person name="Paukszto L."/>
        </authorList>
    </citation>
    <scope>NUCLEOTIDE SEQUENCE [LARGE SCALE GENOMIC DNA]</scope>
    <source>
        <strain evidence="2">LP-2024</strain>
        <tissue evidence="2">Aerial parts of the thallus</tissue>
    </source>
</reference>
<feature type="compositionally biased region" description="Low complexity" evidence="1">
    <location>
        <begin position="97"/>
        <end position="115"/>
    </location>
</feature>
<sequence>MEDKVYLTFRGSEDTDLLPCTGGEAVVDINYCRARWNLVPDSIYISGRAPHGGELLNVFVQKSGGTWTLLAGKRYTIFRIVDLAQSVQGILPPTSQAAPTSTVTGPTASTTASTTWDGIPPDPSVVSSYTALRDIKGRSELSKLSIPEFTHLPVVRLPDLYNGNIVFELPPLTKEDVLKKGAILEGLDKAHACWIWTKMTTTSASIAISNTAELADTPIVINGEIRTTTVKRKSAYSTGIGKTDTHRHDKVARTQQTIRLVRGRLVFGAEIDSPPNSPDREDLTQPARDYTRNIDDLRAEVRSPPNSPDREDLTQLARVYTRDNDNLRAEVGSPLNSPDREDLTQPERVYPRNIDDLCAEVGSPPNLPDRNYLTQPARVAVNDTRNTHDLHEDTLQEAQHDNLEPARVAAHLTIGTSPARTIHERPQAYENTRVRENQEQELPQTATVTDHLIHATNNGDDIRGDRPARRHSEIHTISSDTSSDVVIIERTPRRRPPTRAYPIFRVETDNDNRAKQFGIPVDEVDADVTKWHLSRTSKMGAGPPCYAATPGRSAPRSHCKTKIRHVGISRRGVGVVAPSFLGKQTYLAMERQYRFGFVRMAYVTEDLELTPAGHRCQEFLKFFPSSAKPI</sequence>